<dbReference type="EMBL" id="DONK01000203">
    <property type="protein sequence ID" value="HBU52251.1"/>
    <property type="molecule type" value="Genomic_DNA"/>
</dbReference>
<dbReference type="PANTHER" id="PTHR43777:SF1">
    <property type="entry name" value="MOLYBDENUM COFACTOR CYTIDYLYLTRANSFERASE"/>
    <property type="match status" value="1"/>
</dbReference>
<evidence type="ECO:0000256" key="1">
    <source>
        <dbReference type="ARBA" id="ARBA00022842"/>
    </source>
</evidence>
<dbReference type="STRING" id="589873.EP12_11430"/>
<dbReference type="AlphaFoldDB" id="A0A350NYM7"/>
<reference evidence="5 6" key="1">
    <citation type="journal article" date="2018" name="Nat. Biotechnol.">
        <title>A standardized bacterial taxonomy based on genome phylogeny substantially revises the tree of life.</title>
        <authorList>
            <person name="Parks D.H."/>
            <person name="Chuvochina M."/>
            <person name="Waite D.W."/>
            <person name="Rinke C."/>
            <person name="Skarshewski A."/>
            <person name="Chaumeil P.A."/>
            <person name="Hugenholtz P."/>
        </authorList>
    </citation>
    <scope>NUCLEOTIDE SEQUENCE [LARGE SCALE GENOMIC DNA]</scope>
    <source>
        <strain evidence="4">UBA11621</strain>
        <strain evidence="3">UBA11978</strain>
    </source>
</reference>
<sequence length="215" mass="23621">MSKLTVAGVLLSAGQSRRFHGNKLMSCHPETGQTLLSHTAARFFQALSYQTTTPSVVVVTGKWQKAIQPSLNALPVQSVFNPNWHKGMGTSLSLGVSSVMSQSQPFSSRPSHIMVGLADLPCLTDGDYRALLHASEREPEHIICCEWQGNYTVPAIFPQKAFEELIQLSGDKGAKHLISHWQENGKVTAVSIPNAQWDIDTPEDWDQLATRAEGR</sequence>
<proteinExistence type="predicted"/>
<accession>A0A350NYM7</accession>
<dbReference type="GO" id="GO:0016779">
    <property type="term" value="F:nucleotidyltransferase activity"/>
    <property type="evidence" value="ECO:0007669"/>
    <property type="project" value="UniProtKB-ARBA"/>
</dbReference>
<gene>
    <name evidence="3" type="ORF">DCW74_00230</name>
    <name evidence="4" type="ORF">DEB45_13420</name>
</gene>
<organism evidence="3 5">
    <name type="scientific">Alteromonas australica</name>
    <dbReference type="NCBI Taxonomy" id="589873"/>
    <lineage>
        <taxon>Bacteria</taxon>
        <taxon>Pseudomonadati</taxon>
        <taxon>Pseudomonadota</taxon>
        <taxon>Gammaproteobacteria</taxon>
        <taxon>Alteromonadales</taxon>
        <taxon>Alteromonadaceae</taxon>
        <taxon>Alteromonas/Salinimonas group</taxon>
        <taxon>Alteromonas</taxon>
    </lineage>
</organism>
<dbReference type="EMBL" id="DNAN01000009">
    <property type="protein sequence ID" value="HAW74144.1"/>
    <property type="molecule type" value="Genomic_DNA"/>
</dbReference>
<dbReference type="SUPFAM" id="SSF53448">
    <property type="entry name" value="Nucleotide-diphospho-sugar transferases"/>
    <property type="match status" value="1"/>
</dbReference>
<dbReference type="RefSeq" id="WP_272966046.1">
    <property type="nucleotide sequence ID" value="NZ_CALBIY010000030.1"/>
</dbReference>
<evidence type="ECO:0000313" key="4">
    <source>
        <dbReference type="EMBL" id="HBU52251.1"/>
    </source>
</evidence>
<protein>
    <submittedName>
        <fullName evidence="3">Nucleotidyltransferase family protein</fullName>
    </submittedName>
</protein>
<keyword evidence="1" id="KW-0460">Magnesium</keyword>
<dbReference type="InterPro" id="IPR025877">
    <property type="entry name" value="MobA-like_NTP_Trfase"/>
</dbReference>
<evidence type="ECO:0000259" key="2">
    <source>
        <dbReference type="Pfam" id="PF12804"/>
    </source>
</evidence>
<comment type="caution">
    <text evidence="3">The sequence shown here is derived from an EMBL/GenBank/DDBJ whole genome shotgun (WGS) entry which is preliminary data.</text>
</comment>
<dbReference type="CDD" id="cd04182">
    <property type="entry name" value="GT_2_like_f"/>
    <property type="match status" value="1"/>
</dbReference>
<dbReference type="Proteomes" id="UP000263517">
    <property type="component" value="Unassembled WGS sequence"/>
</dbReference>
<name>A0A350NYM7_9ALTE</name>
<evidence type="ECO:0000313" key="6">
    <source>
        <dbReference type="Proteomes" id="UP000264779"/>
    </source>
</evidence>
<dbReference type="Gene3D" id="3.90.550.10">
    <property type="entry name" value="Spore Coat Polysaccharide Biosynthesis Protein SpsA, Chain A"/>
    <property type="match status" value="1"/>
</dbReference>
<dbReference type="Pfam" id="PF12804">
    <property type="entry name" value="NTP_transf_3"/>
    <property type="match status" value="1"/>
</dbReference>
<keyword evidence="3" id="KW-0808">Transferase</keyword>
<dbReference type="PANTHER" id="PTHR43777">
    <property type="entry name" value="MOLYBDENUM COFACTOR CYTIDYLYLTRANSFERASE"/>
    <property type="match status" value="1"/>
</dbReference>
<dbReference type="Proteomes" id="UP000264779">
    <property type="component" value="Unassembled WGS sequence"/>
</dbReference>
<feature type="domain" description="MobA-like NTP transferase" evidence="2">
    <location>
        <begin position="8"/>
        <end position="180"/>
    </location>
</feature>
<evidence type="ECO:0000313" key="5">
    <source>
        <dbReference type="Proteomes" id="UP000263517"/>
    </source>
</evidence>
<dbReference type="InterPro" id="IPR029044">
    <property type="entry name" value="Nucleotide-diphossugar_trans"/>
</dbReference>
<evidence type="ECO:0000313" key="3">
    <source>
        <dbReference type="EMBL" id="HAW74144.1"/>
    </source>
</evidence>